<dbReference type="InterPro" id="IPR036890">
    <property type="entry name" value="HATPase_C_sf"/>
</dbReference>
<dbReference type="GO" id="GO:0016020">
    <property type="term" value="C:membrane"/>
    <property type="evidence" value="ECO:0007669"/>
    <property type="project" value="InterPro"/>
</dbReference>
<feature type="domain" description="Histidine kinase/HSP90-like ATPase" evidence="5">
    <location>
        <begin position="310"/>
        <end position="397"/>
    </location>
</feature>
<dbReference type="InterPro" id="IPR003594">
    <property type="entry name" value="HATPase_dom"/>
</dbReference>
<protein>
    <submittedName>
        <fullName evidence="7">Two-component sensor histidine kinase</fullName>
    </submittedName>
</protein>
<feature type="transmembrane region" description="Helical" evidence="4">
    <location>
        <begin position="38"/>
        <end position="58"/>
    </location>
</feature>
<accession>A0A9W6I2V0</accession>
<evidence type="ECO:0000256" key="1">
    <source>
        <dbReference type="ARBA" id="ARBA00022679"/>
    </source>
</evidence>
<dbReference type="Pfam" id="PF02518">
    <property type="entry name" value="HATPase_c"/>
    <property type="match status" value="1"/>
</dbReference>
<gene>
    <name evidence="7" type="ORF">GCM10017600_33560</name>
</gene>
<name>A0A9W6I2V0_9ACTN</name>
<evidence type="ECO:0000313" key="7">
    <source>
        <dbReference type="EMBL" id="GLK09950.1"/>
    </source>
</evidence>
<feature type="transmembrane region" description="Helical" evidence="4">
    <location>
        <begin position="137"/>
        <end position="155"/>
    </location>
</feature>
<evidence type="ECO:0000313" key="8">
    <source>
        <dbReference type="Proteomes" id="UP001143474"/>
    </source>
</evidence>
<keyword evidence="1" id="KW-0808">Transferase</keyword>
<reference evidence="7" key="1">
    <citation type="journal article" date="2014" name="Int. J. Syst. Evol. Microbiol.">
        <title>Complete genome sequence of Corynebacterium casei LMG S-19264T (=DSM 44701T), isolated from a smear-ripened cheese.</title>
        <authorList>
            <consortium name="US DOE Joint Genome Institute (JGI-PGF)"/>
            <person name="Walter F."/>
            <person name="Albersmeier A."/>
            <person name="Kalinowski J."/>
            <person name="Ruckert C."/>
        </authorList>
    </citation>
    <scope>NUCLEOTIDE SEQUENCE</scope>
    <source>
        <strain evidence="7">VKM Ac-2007</strain>
    </source>
</reference>
<comment type="caution">
    <text evidence="7">The sequence shown here is derived from an EMBL/GenBank/DDBJ whole genome shotgun (WGS) entry which is preliminary data.</text>
</comment>
<dbReference type="GO" id="GO:0000155">
    <property type="term" value="F:phosphorelay sensor kinase activity"/>
    <property type="evidence" value="ECO:0007669"/>
    <property type="project" value="InterPro"/>
</dbReference>
<dbReference type="Gene3D" id="3.30.565.10">
    <property type="entry name" value="Histidine kinase-like ATPase, C-terminal domain"/>
    <property type="match status" value="1"/>
</dbReference>
<evidence type="ECO:0000259" key="5">
    <source>
        <dbReference type="Pfam" id="PF02518"/>
    </source>
</evidence>
<proteinExistence type="predicted"/>
<dbReference type="Gene3D" id="1.20.5.1930">
    <property type="match status" value="1"/>
</dbReference>
<dbReference type="Pfam" id="PF07730">
    <property type="entry name" value="HisKA_3"/>
    <property type="match status" value="1"/>
</dbReference>
<organism evidence="7 8">
    <name type="scientific">Streptosporangium carneum</name>
    <dbReference type="NCBI Taxonomy" id="47481"/>
    <lineage>
        <taxon>Bacteria</taxon>
        <taxon>Bacillati</taxon>
        <taxon>Actinomycetota</taxon>
        <taxon>Actinomycetes</taxon>
        <taxon>Streptosporangiales</taxon>
        <taxon>Streptosporangiaceae</taxon>
        <taxon>Streptosporangium</taxon>
    </lineage>
</organism>
<dbReference type="PANTHER" id="PTHR24421:SF63">
    <property type="entry name" value="SENSOR HISTIDINE KINASE DESK"/>
    <property type="match status" value="1"/>
</dbReference>
<dbReference type="SUPFAM" id="SSF55874">
    <property type="entry name" value="ATPase domain of HSP90 chaperone/DNA topoisomerase II/histidine kinase"/>
    <property type="match status" value="1"/>
</dbReference>
<dbReference type="CDD" id="cd16917">
    <property type="entry name" value="HATPase_UhpB-NarQ-NarX-like"/>
    <property type="match status" value="1"/>
</dbReference>
<feature type="transmembrane region" description="Helical" evidence="4">
    <location>
        <begin position="161"/>
        <end position="180"/>
    </location>
</feature>
<keyword evidence="3" id="KW-0902">Two-component regulatory system</keyword>
<keyword evidence="4" id="KW-1133">Transmembrane helix</keyword>
<evidence type="ECO:0000259" key="6">
    <source>
        <dbReference type="Pfam" id="PF07730"/>
    </source>
</evidence>
<dbReference type="InterPro" id="IPR011712">
    <property type="entry name" value="Sig_transdc_His_kin_sub3_dim/P"/>
</dbReference>
<dbReference type="GO" id="GO:0046983">
    <property type="term" value="F:protein dimerization activity"/>
    <property type="evidence" value="ECO:0007669"/>
    <property type="project" value="InterPro"/>
</dbReference>
<evidence type="ECO:0000256" key="3">
    <source>
        <dbReference type="ARBA" id="ARBA00023012"/>
    </source>
</evidence>
<keyword evidence="2 7" id="KW-0418">Kinase</keyword>
<dbReference type="AlphaFoldDB" id="A0A9W6I2V0"/>
<dbReference type="PANTHER" id="PTHR24421">
    <property type="entry name" value="NITRATE/NITRITE SENSOR PROTEIN NARX-RELATED"/>
    <property type="match status" value="1"/>
</dbReference>
<sequence>MKRAVTAHTGPVGSVGPVGWVDDGLDWGQGPRSRWRKLAWLSIGLVYLFFPAMEVVTGKLRDAQAVWGVPGLVVFVGCYLATALSHSNDEDPSPLTYALLALTTAMAVILSVAFGGGWLTLAIYTTVIYSMVLRPRLAAAGAAVMGVVVLLIGLLRDHDLGSTVVLVLQVFTLAVLFTRVRRTRMLVAQLRQARDEVARLAASEERLRIARDLHDLLGHSLSLIVLKSELAGRLAEGGSERALPEIRDIESVARQALVEVRDAVAGYRQRGLSGELDGARVALEAAGTQVRVRLAGTPLPDDVDGLFGWAVREGVTNVIRHARAARCEIDVRYDGGVGVLEIVDDGCGAVPREQGGGRSRASGNGLTGLTERVEAAGGTVSAGPSEGGFALRVEVPAGRGKV</sequence>
<feature type="transmembrane region" description="Helical" evidence="4">
    <location>
        <begin position="65"/>
        <end position="85"/>
    </location>
</feature>
<reference evidence="7" key="2">
    <citation type="submission" date="2023-01" db="EMBL/GenBank/DDBJ databases">
        <authorList>
            <person name="Sun Q."/>
            <person name="Evtushenko L."/>
        </authorList>
    </citation>
    <scope>NUCLEOTIDE SEQUENCE</scope>
    <source>
        <strain evidence="7">VKM Ac-2007</strain>
    </source>
</reference>
<keyword evidence="4" id="KW-0472">Membrane</keyword>
<dbReference type="EMBL" id="BSEV01000006">
    <property type="protein sequence ID" value="GLK09950.1"/>
    <property type="molecule type" value="Genomic_DNA"/>
</dbReference>
<evidence type="ECO:0000256" key="2">
    <source>
        <dbReference type="ARBA" id="ARBA00022777"/>
    </source>
</evidence>
<keyword evidence="4" id="KW-0812">Transmembrane</keyword>
<dbReference type="InterPro" id="IPR050482">
    <property type="entry name" value="Sensor_HK_TwoCompSys"/>
</dbReference>
<keyword evidence="8" id="KW-1185">Reference proteome</keyword>
<feature type="domain" description="Signal transduction histidine kinase subgroup 3 dimerisation and phosphoacceptor" evidence="6">
    <location>
        <begin position="205"/>
        <end position="271"/>
    </location>
</feature>
<feature type="transmembrane region" description="Helical" evidence="4">
    <location>
        <begin position="97"/>
        <end position="125"/>
    </location>
</feature>
<evidence type="ECO:0000256" key="4">
    <source>
        <dbReference type="SAM" id="Phobius"/>
    </source>
</evidence>
<dbReference type="Proteomes" id="UP001143474">
    <property type="component" value="Unassembled WGS sequence"/>
</dbReference>